<comment type="similarity">
    <text evidence="5">Belongs to the DEAD box helicase family.</text>
</comment>
<dbReference type="GO" id="GO:0003676">
    <property type="term" value="F:nucleic acid binding"/>
    <property type="evidence" value="ECO:0007669"/>
    <property type="project" value="InterPro"/>
</dbReference>
<evidence type="ECO:0000256" key="6">
    <source>
        <dbReference type="SAM" id="MobiDB-lite"/>
    </source>
</evidence>
<dbReference type="Proteomes" id="UP000774699">
    <property type="component" value="Unassembled WGS sequence"/>
</dbReference>
<dbReference type="PANTHER" id="PTHR47959:SF1">
    <property type="entry name" value="ATP-DEPENDENT RNA HELICASE DBPA"/>
    <property type="match status" value="1"/>
</dbReference>
<keyword evidence="1 5" id="KW-0547">Nucleotide-binding</keyword>
<comment type="caution">
    <text evidence="9">The sequence shown here is derived from an EMBL/GenBank/DDBJ whole genome shotgun (WGS) entry which is preliminary data.</text>
</comment>
<reference evidence="9" key="1">
    <citation type="submission" date="2019-03" db="EMBL/GenBank/DDBJ databases">
        <title>Lake Tanganyika Metagenome-Assembled Genomes (MAGs).</title>
        <authorList>
            <person name="Tran P."/>
        </authorList>
    </citation>
    <scope>NUCLEOTIDE SEQUENCE</scope>
    <source>
        <strain evidence="9">M_DeepCast_50m_m2_156</strain>
    </source>
</reference>
<evidence type="ECO:0000259" key="7">
    <source>
        <dbReference type="PROSITE" id="PS51192"/>
    </source>
</evidence>
<dbReference type="CDD" id="cd00268">
    <property type="entry name" value="DEADc"/>
    <property type="match status" value="1"/>
</dbReference>
<keyword evidence="2 5" id="KW-0378">Hydrolase</keyword>
<dbReference type="PROSITE" id="PS00039">
    <property type="entry name" value="DEAD_ATP_HELICASE"/>
    <property type="match status" value="1"/>
</dbReference>
<accession>A0A8T4C6P3</accession>
<dbReference type="InterPro" id="IPR050079">
    <property type="entry name" value="DEAD_box_RNA_helicase"/>
</dbReference>
<evidence type="ECO:0000256" key="4">
    <source>
        <dbReference type="ARBA" id="ARBA00022840"/>
    </source>
</evidence>
<dbReference type="GO" id="GO:0003724">
    <property type="term" value="F:RNA helicase activity"/>
    <property type="evidence" value="ECO:0007669"/>
    <property type="project" value="TreeGrafter"/>
</dbReference>
<dbReference type="GO" id="GO:0140097">
    <property type="term" value="F:catalytic activity, acting on DNA"/>
    <property type="evidence" value="ECO:0007669"/>
    <property type="project" value="UniProtKB-ARBA"/>
</dbReference>
<dbReference type="SUPFAM" id="SSF52540">
    <property type="entry name" value="P-loop containing nucleoside triphosphate hydrolases"/>
    <property type="match status" value="1"/>
</dbReference>
<protein>
    <submittedName>
        <fullName evidence="9">DEAD/DEAH box helicase</fullName>
    </submittedName>
</protein>
<keyword evidence="4 5" id="KW-0067">ATP-binding</keyword>
<dbReference type="InterPro" id="IPR014001">
    <property type="entry name" value="Helicase_ATP-bd"/>
</dbReference>
<keyword evidence="3 5" id="KW-0347">Helicase</keyword>
<evidence type="ECO:0000313" key="9">
    <source>
        <dbReference type="EMBL" id="MBM3282232.1"/>
    </source>
</evidence>
<dbReference type="InterPro" id="IPR027417">
    <property type="entry name" value="P-loop_NTPase"/>
</dbReference>
<feature type="domain" description="Helicase ATP-binding" evidence="7">
    <location>
        <begin position="58"/>
        <end position="226"/>
    </location>
</feature>
<feature type="domain" description="Helicase C-terminal" evidence="8">
    <location>
        <begin position="236"/>
        <end position="399"/>
    </location>
</feature>
<dbReference type="InterPro" id="IPR011545">
    <property type="entry name" value="DEAD/DEAH_box_helicase_dom"/>
</dbReference>
<name>A0A8T4C6P3_9ARCH</name>
<feature type="compositionally biased region" description="Basic and acidic residues" evidence="6">
    <location>
        <begin position="492"/>
        <end position="502"/>
    </location>
</feature>
<sequence>MNHSHHSNTAHEHTATHAHPKEHAEKSQPASIHFSKPVQDAVSALGYTNWTPIQEMSMPLILAGKDVMGQSHTGSGKTAAFGLPIIEKITPNGRVHALILVPTRELCEQVMHEMRKFAQFKRISITSVYGGASMGRQIQQLRRTDIVVGTPGRVLDHIERGTLRLNEVNTLVLDEADRMLDMGFIKDMKRIIQHVPRERQTLLFSATFSHEIQEIAAQHMKHPQLIKAQTHVDKGKLTQVYYDLDKQSDKKFGLLIHILKNENPPHAIVFGGTRRNVDRIERSLNDNGIKAESIHGGLSQNQRKRTLNAFHHGDVHVLVASDVAARGLDIKNVSHVINFDIPRTPEDYIHRSGRTARAGEEGKIISLLTPNDYAYFRSIIRDKSHHITQEVLPEFENITYTKGKKQTLNNEYKEKQFTRERPHYKGKPGSFPPRNRTRVQEHGKSFAEQEAEGQPYGRSTREKRPSFGNRKPFVKHASYGKKPLRGKSFGKKTFDHSTKNRAEEDYPIVKHFGLKHAKKEEK</sequence>
<proteinExistence type="inferred from homology"/>
<evidence type="ECO:0000256" key="5">
    <source>
        <dbReference type="RuleBase" id="RU000492"/>
    </source>
</evidence>
<feature type="compositionally biased region" description="Basic residues" evidence="6">
    <location>
        <begin position="472"/>
        <end position="490"/>
    </location>
</feature>
<dbReference type="EMBL" id="VGJJ01000017">
    <property type="protein sequence ID" value="MBM3282232.1"/>
    <property type="molecule type" value="Genomic_DNA"/>
</dbReference>
<organism evidence="9 10">
    <name type="scientific">Candidatus Iainarchaeum sp</name>
    <dbReference type="NCBI Taxonomy" id="3101447"/>
    <lineage>
        <taxon>Archaea</taxon>
        <taxon>Candidatus Iainarchaeota</taxon>
        <taxon>Candidatus Iainarchaeia</taxon>
        <taxon>Candidatus Iainarchaeales</taxon>
        <taxon>Candidatus Iainarchaeaceae</taxon>
        <taxon>Candidatus Iainarchaeum</taxon>
    </lineage>
</organism>
<evidence type="ECO:0000259" key="8">
    <source>
        <dbReference type="PROSITE" id="PS51194"/>
    </source>
</evidence>
<dbReference type="InterPro" id="IPR001650">
    <property type="entry name" value="Helicase_C-like"/>
</dbReference>
<dbReference type="GO" id="GO:0016787">
    <property type="term" value="F:hydrolase activity"/>
    <property type="evidence" value="ECO:0007669"/>
    <property type="project" value="UniProtKB-KW"/>
</dbReference>
<feature type="region of interest" description="Disordered" evidence="6">
    <location>
        <begin position="416"/>
        <end position="502"/>
    </location>
</feature>
<dbReference type="PANTHER" id="PTHR47959">
    <property type="entry name" value="ATP-DEPENDENT RNA HELICASE RHLE-RELATED"/>
    <property type="match status" value="1"/>
</dbReference>
<dbReference type="PROSITE" id="PS51192">
    <property type="entry name" value="HELICASE_ATP_BIND_1"/>
    <property type="match status" value="1"/>
</dbReference>
<dbReference type="Pfam" id="PF00270">
    <property type="entry name" value="DEAD"/>
    <property type="match status" value="1"/>
</dbReference>
<dbReference type="Gene3D" id="3.40.50.300">
    <property type="entry name" value="P-loop containing nucleotide triphosphate hydrolases"/>
    <property type="match status" value="2"/>
</dbReference>
<feature type="compositionally biased region" description="Basic and acidic residues" evidence="6">
    <location>
        <begin position="438"/>
        <end position="447"/>
    </location>
</feature>
<feature type="compositionally biased region" description="Basic and acidic residues" evidence="6">
    <location>
        <begin position="9"/>
        <end position="26"/>
    </location>
</feature>
<dbReference type="SMART" id="SM00490">
    <property type="entry name" value="HELICc"/>
    <property type="match status" value="1"/>
</dbReference>
<gene>
    <name evidence="9" type="ORF">FJY86_02740</name>
</gene>
<evidence type="ECO:0000313" key="10">
    <source>
        <dbReference type="Proteomes" id="UP000774699"/>
    </source>
</evidence>
<dbReference type="Pfam" id="PF00271">
    <property type="entry name" value="Helicase_C"/>
    <property type="match status" value="1"/>
</dbReference>
<dbReference type="InterPro" id="IPR000629">
    <property type="entry name" value="RNA-helicase_DEAD-box_CS"/>
</dbReference>
<evidence type="ECO:0000256" key="1">
    <source>
        <dbReference type="ARBA" id="ARBA00022741"/>
    </source>
</evidence>
<dbReference type="GO" id="GO:0005524">
    <property type="term" value="F:ATP binding"/>
    <property type="evidence" value="ECO:0007669"/>
    <property type="project" value="UniProtKB-KW"/>
</dbReference>
<feature type="region of interest" description="Disordered" evidence="6">
    <location>
        <begin position="1"/>
        <end position="31"/>
    </location>
</feature>
<dbReference type="InterPro" id="IPR044742">
    <property type="entry name" value="DEAD/DEAH_RhlB"/>
</dbReference>
<dbReference type="SMART" id="SM00487">
    <property type="entry name" value="DEXDc"/>
    <property type="match status" value="1"/>
</dbReference>
<dbReference type="GO" id="GO:0005829">
    <property type="term" value="C:cytosol"/>
    <property type="evidence" value="ECO:0007669"/>
    <property type="project" value="TreeGrafter"/>
</dbReference>
<dbReference type="PROSITE" id="PS51194">
    <property type="entry name" value="HELICASE_CTER"/>
    <property type="match status" value="1"/>
</dbReference>
<evidence type="ECO:0000256" key="3">
    <source>
        <dbReference type="ARBA" id="ARBA00022806"/>
    </source>
</evidence>
<dbReference type="CDD" id="cd18787">
    <property type="entry name" value="SF2_C_DEAD"/>
    <property type="match status" value="1"/>
</dbReference>
<dbReference type="AlphaFoldDB" id="A0A8T4C6P3"/>
<evidence type="ECO:0000256" key="2">
    <source>
        <dbReference type="ARBA" id="ARBA00022801"/>
    </source>
</evidence>